<keyword evidence="3" id="KW-1185">Reference proteome</keyword>
<evidence type="ECO:0000313" key="3">
    <source>
        <dbReference type="Proteomes" id="UP001430544"/>
    </source>
</evidence>
<sequence>MNPSLFDEKAPACAAYKCAFLPHAVAHRMKAEAMWEKYAPYADRNFLSSLRIDFHARFWEMLLCTELLVAGFEVVKESDAGPEFYVTVNGRRMWIEAVSPKAGIGPDAVPPIEYGPDAAGTVPIDQIVLRITAALREKLLHYQRARASGRISQEDSYIICINPSQVPHAKFGTEPSYPSRALYGVGNLTLSIDPSTGKVMDQFNAYTPEIMKKSGSIVPTSPFFGSEETTCSAVIYSTMDFFNIDRYSRVDFQVYHNPNATFRTPLETFSMFDQFEPESIDESRFTVRRVLSGEA</sequence>
<protein>
    <recommendedName>
        <fullName evidence="1">Cyclic nucleotide-binding domain-containing protein</fullName>
    </recommendedName>
</protein>
<evidence type="ECO:0000259" key="1">
    <source>
        <dbReference type="PROSITE" id="PS50042"/>
    </source>
</evidence>
<name>A0ABS8LEU7_9XANT</name>
<proteinExistence type="predicted"/>
<dbReference type="EMBL" id="JAJIUN010000082">
    <property type="protein sequence ID" value="MCC8623836.1"/>
    <property type="molecule type" value="Genomic_DNA"/>
</dbReference>
<dbReference type="RefSeq" id="WP_126936909.1">
    <property type="nucleotide sequence ID" value="NZ_CP018470.1"/>
</dbReference>
<evidence type="ECO:0000313" key="2">
    <source>
        <dbReference type="EMBL" id="MCC8623836.1"/>
    </source>
</evidence>
<dbReference type="Proteomes" id="UP001430544">
    <property type="component" value="Unassembled WGS sequence"/>
</dbReference>
<comment type="caution">
    <text evidence="2">The sequence shown here is derived from an EMBL/GenBank/DDBJ whole genome shotgun (WGS) entry which is preliminary data.</text>
</comment>
<dbReference type="PROSITE" id="PS50042">
    <property type="entry name" value="CNMP_BINDING_3"/>
    <property type="match status" value="1"/>
</dbReference>
<organism evidence="2 3">
    <name type="scientific">Xanthomonas vesicatoria</name>
    <dbReference type="NCBI Taxonomy" id="56460"/>
    <lineage>
        <taxon>Bacteria</taxon>
        <taxon>Pseudomonadati</taxon>
        <taxon>Pseudomonadota</taxon>
        <taxon>Gammaproteobacteria</taxon>
        <taxon>Lysobacterales</taxon>
        <taxon>Lysobacteraceae</taxon>
        <taxon>Xanthomonas</taxon>
    </lineage>
</organism>
<accession>A0ABS8LEU7</accession>
<dbReference type="InterPro" id="IPR000595">
    <property type="entry name" value="cNMP-bd_dom"/>
</dbReference>
<feature type="domain" description="Cyclic nucleotide-binding" evidence="1">
    <location>
        <begin position="46"/>
        <end position="91"/>
    </location>
</feature>
<gene>
    <name evidence="2" type="ORF">LN473_17985</name>
</gene>
<reference evidence="2" key="1">
    <citation type="submission" date="2021-11" db="EMBL/GenBank/DDBJ databases">
        <title>Genome resources and taxonomic validation of 89 Xanthomonas strains.</title>
        <authorList>
            <person name="Tambong J.T."/>
        </authorList>
    </citation>
    <scope>NUCLEOTIDE SEQUENCE</scope>
    <source>
        <strain evidence="2">Bv 5-4A</strain>
    </source>
</reference>